<evidence type="ECO:0000256" key="6">
    <source>
        <dbReference type="SAM" id="MobiDB-lite"/>
    </source>
</evidence>
<name>A0A9D5D899_9LILI</name>
<reference evidence="8" key="1">
    <citation type="submission" date="2021-03" db="EMBL/GenBank/DDBJ databases">
        <authorList>
            <person name="Li Z."/>
            <person name="Yang C."/>
        </authorList>
    </citation>
    <scope>NUCLEOTIDE SEQUENCE</scope>
    <source>
        <strain evidence="8">Dzin_1.0</strain>
        <tissue evidence="8">Leaf</tissue>
    </source>
</reference>
<keyword evidence="5" id="KW-0539">Nucleus</keyword>
<proteinExistence type="predicted"/>
<dbReference type="InterPro" id="IPR036576">
    <property type="entry name" value="WRKY_dom_sf"/>
</dbReference>
<evidence type="ECO:0000256" key="3">
    <source>
        <dbReference type="ARBA" id="ARBA00023125"/>
    </source>
</evidence>
<dbReference type="InterPro" id="IPR003657">
    <property type="entry name" value="WRKY_dom"/>
</dbReference>
<keyword evidence="2" id="KW-0805">Transcription regulation</keyword>
<dbReference type="PANTHER" id="PTHR32096">
    <property type="entry name" value="WRKY TRANSCRIPTION FACTOR 30-RELATED-RELATED"/>
    <property type="match status" value="1"/>
</dbReference>
<organism evidence="8 9">
    <name type="scientific">Dioscorea zingiberensis</name>
    <dbReference type="NCBI Taxonomy" id="325984"/>
    <lineage>
        <taxon>Eukaryota</taxon>
        <taxon>Viridiplantae</taxon>
        <taxon>Streptophyta</taxon>
        <taxon>Embryophyta</taxon>
        <taxon>Tracheophyta</taxon>
        <taxon>Spermatophyta</taxon>
        <taxon>Magnoliopsida</taxon>
        <taxon>Liliopsida</taxon>
        <taxon>Dioscoreales</taxon>
        <taxon>Dioscoreaceae</taxon>
        <taxon>Dioscorea</taxon>
    </lineage>
</organism>
<accession>A0A9D5D899</accession>
<feature type="compositionally biased region" description="Low complexity" evidence="6">
    <location>
        <begin position="222"/>
        <end position="234"/>
    </location>
</feature>
<feature type="domain" description="WRKY" evidence="7">
    <location>
        <begin position="110"/>
        <end position="173"/>
    </location>
</feature>
<keyword evidence="9" id="KW-1185">Reference proteome</keyword>
<keyword evidence="3" id="KW-0238">DNA-binding</keyword>
<feature type="compositionally biased region" description="Polar residues" evidence="6">
    <location>
        <begin position="70"/>
        <end position="80"/>
    </location>
</feature>
<dbReference type="GO" id="GO:0005634">
    <property type="term" value="C:nucleus"/>
    <property type="evidence" value="ECO:0007669"/>
    <property type="project" value="UniProtKB-SubCell"/>
</dbReference>
<feature type="region of interest" description="Disordered" evidence="6">
    <location>
        <begin position="64"/>
        <end position="115"/>
    </location>
</feature>
<dbReference type="SUPFAM" id="SSF118290">
    <property type="entry name" value="WRKY DNA-binding domain"/>
    <property type="match status" value="1"/>
</dbReference>
<evidence type="ECO:0000256" key="5">
    <source>
        <dbReference type="ARBA" id="ARBA00023242"/>
    </source>
</evidence>
<reference evidence="8" key="2">
    <citation type="journal article" date="2022" name="Hortic Res">
        <title>The genome of Dioscorea zingiberensis sheds light on the biosynthesis, origin and evolution of the medicinally important diosgenin saponins.</title>
        <authorList>
            <person name="Li Y."/>
            <person name="Tan C."/>
            <person name="Li Z."/>
            <person name="Guo J."/>
            <person name="Li S."/>
            <person name="Chen X."/>
            <person name="Wang C."/>
            <person name="Dai X."/>
            <person name="Yang H."/>
            <person name="Song W."/>
            <person name="Hou L."/>
            <person name="Xu J."/>
            <person name="Tong Z."/>
            <person name="Xu A."/>
            <person name="Yuan X."/>
            <person name="Wang W."/>
            <person name="Yang Q."/>
            <person name="Chen L."/>
            <person name="Sun Z."/>
            <person name="Wang K."/>
            <person name="Pan B."/>
            <person name="Chen J."/>
            <person name="Bao Y."/>
            <person name="Liu F."/>
            <person name="Qi X."/>
            <person name="Gang D.R."/>
            <person name="Wen J."/>
            <person name="Li J."/>
        </authorList>
    </citation>
    <scope>NUCLEOTIDE SEQUENCE</scope>
    <source>
        <strain evidence="8">Dzin_1.0</strain>
    </source>
</reference>
<evidence type="ECO:0000256" key="4">
    <source>
        <dbReference type="ARBA" id="ARBA00023163"/>
    </source>
</evidence>
<dbReference type="PROSITE" id="PS50811">
    <property type="entry name" value="WRKY"/>
    <property type="match status" value="1"/>
</dbReference>
<dbReference type="Pfam" id="PF03106">
    <property type="entry name" value="WRKY"/>
    <property type="match status" value="1"/>
</dbReference>
<feature type="region of interest" description="Disordered" evidence="6">
    <location>
        <begin position="211"/>
        <end position="234"/>
    </location>
</feature>
<comment type="subcellular location">
    <subcellularLocation>
        <location evidence="1">Nucleus</location>
    </subcellularLocation>
</comment>
<evidence type="ECO:0000256" key="1">
    <source>
        <dbReference type="ARBA" id="ARBA00004123"/>
    </source>
</evidence>
<protein>
    <recommendedName>
        <fullName evidence="7">WRKY domain-containing protein</fullName>
    </recommendedName>
</protein>
<dbReference type="EMBL" id="JAGGNH010000001">
    <property type="protein sequence ID" value="KAJ0986202.1"/>
    <property type="molecule type" value="Genomic_DNA"/>
</dbReference>
<dbReference type="GO" id="GO:0000976">
    <property type="term" value="F:transcription cis-regulatory region binding"/>
    <property type="evidence" value="ECO:0007669"/>
    <property type="project" value="TreeGrafter"/>
</dbReference>
<dbReference type="GO" id="GO:0003700">
    <property type="term" value="F:DNA-binding transcription factor activity"/>
    <property type="evidence" value="ECO:0007669"/>
    <property type="project" value="InterPro"/>
</dbReference>
<dbReference type="Gene3D" id="2.20.25.80">
    <property type="entry name" value="WRKY domain"/>
    <property type="match status" value="1"/>
</dbReference>
<dbReference type="PANTHER" id="PTHR32096:SF146">
    <property type="entry name" value="WRKY TRANSCRIPTION FACTOR 19-RELATED"/>
    <property type="match status" value="1"/>
</dbReference>
<dbReference type="OrthoDB" id="1888929at2759"/>
<evidence type="ECO:0000313" key="8">
    <source>
        <dbReference type="EMBL" id="KAJ0986202.1"/>
    </source>
</evidence>
<dbReference type="Proteomes" id="UP001085076">
    <property type="component" value="Miscellaneous, Linkage group lg01"/>
</dbReference>
<dbReference type="AlphaFoldDB" id="A0A9D5D899"/>
<dbReference type="InterPro" id="IPR044810">
    <property type="entry name" value="WRKY_plant"/>
</dbReference>
<evidence type="ECO:0000256" key="2">
    <source>
        <dbReference type="ARBA" id="ARBA00023015"/>
    </source>
</evidence>
<evidence type="ECO:0000313" key="9">
    <source>
        <dbReference type="Proteomes" id="UP001085076"/>
    </source>
</evidence>
<keyword evidence="4" id="KW-0804">Transcription</keyword>
<comment type="caution">
    <text evidence="8">The sequence shown here is derived from an EMBL/GenBank/DDBJ whole genome shotgun (WGS) entry which is preliminary data.</text>
</comment>
<dbReference type="SMART" id="SM00774">
    <property type="entry name" value="WRKY"/>
    <property type="match status" value="1"/>
</dbReference>
<gene>
    <name evidence="8" type="ORF">J5N97_004558</name>
</gene>
<sequence>MEGNRSDQKMLLDELSRGQDLMRQLKAHLELLSISDMYEPLARELMSSIEKALNLAKLSSLDEQEKRSASKSPQSENSTGGFKEQELREMSRKRKSLPTMTRQVQMTGEGEESSMDDGYHWRKYGQKGILGAKHPRSYYRCTHRNTYGCPATKQLQKTDNNPTLLNIIYYGDHTCHQKIHQHEQHYNRFDLEHYHEHQQLLSFQTNLRVETSKGPHSGEQGQTSSTFSFPSTSLSPSQPGIQLFSLSTIDNHITESSSPTFVSQASELKNCLSMGKNLRKSETELTEVISTATSTTNPLMIDMDSFLDPNLIFYDPNFLS</sequence>
<evidence type="ECO:0000259" key="7">
    <source>
        <dbReference type="PROSITE" id="PS50811"/>
    </source>
</evidence>